<evidence type="ECO:0000256" key="2">
    <source>
        <dbReference type="ARBA" id="ARBA00007534"/>
    </source>
</evidence>
<proteinExistence type="inferred from homology"/>
<dbReference type="PANTHER" id="PTHR33630:SF13">
    <property type="entry name" value="ACETYLXYLAN ESTERASE"/>
    <property type="match status" value="1"/>
</dbReference>
<evidence type="ECO:0000256" key="7">
    <source>
        <dbReference type="ARBA" id="ARBA00023157"/>
    </source>
</evidence>
<dbReference type="SUPFAM" id="SSF53474">
    <property type="entry name" value="alpha/beta-Hydrolases"/>
    <property type="match status" value="1"/>
</dbReference>
<dbReference type="PANTHER" id="PTHR33630">
    <property type="entry name" value="CUTINASE RV1984C-RELATED-RELATED"/>
    <property type="match status" value="1"/>
</dbReference>
<keyword evidence="6 8" id="KW-0378">Hydrolase</keyword>
<sequence>MDKPPLPNNSKSNNPSRSSVLLSYISQSPLSRLNIRSILTLAAPLLATLLSLLHPLPTTKPPTTTCKDIHIFLARGSKEPYPGRQLSTATTICNRLTKSCDYENIIYPAIHDEGYCTSVSTGISNARKAIEAYVEKCPESLVVLSGYSQGAHVVGDLLGGGGGTGCLGGGCVLERTRGMDVDGVVGRKVLAVLLFGDVRHTPGQPYNHGSGRDGQHSCWPRTETELQELRPWNDRIFSYCHAQDGVCAAGWGNGVRTCHFAYFGEHPEYERDVGVDVLGESARFVEGRLAVWEGGAA</sequence>
<dbReference type="GO" id="GO:0050525">
    <property type="term" value="F:cutinase activity"/>
    <property type="evidence" value="ECO:0007669"/>
    <property type="project" value="UniProtKB-UniRule"/>
</dbReference>
<comment type="function">
    <text evidence="8">Catalyzes the hydrolysis of complex carboxylic polyesters found in the cell wall of plants. Degrades cutin, a macromolecule that forms the structure of the plant cuticle.</text>
</comment>
<evidence type="ECO:0000313" key="9">
    <source>
        <dbReference type="EMBL" id="RPA87258.1"/>
    </source>
</evidence>
<evidence type="ECO:0000313" key="10">
    <source>
        <dbReference type="Proteomes" id="UP000275078"/>
    </source>
</evidence>
<dbReference type="Pfam" id="PF01083">
    <property type="entry name" value="Cutinase"/>
    <property type="match status" value="1"/>
</dbReference>
<dbReference type="InterPro" id="IPR000675">
    <property type="entry name" value="Cutinase/axe"/>
</dbReference>
<dbReference type="SMART" id="SM01110">
    <property type="entry name" value="Cutinase"/>
    <property type="match status" value="1"/>
</dbReference>
<dbReference type="GO" id="GO:0005576">
    <property type="term" value="C:extracellular region"/>
    <property type="evidence" value="ECO:0007669"/>
    <property type="project" value="UniProtKB-SubCell"/>
</dbReference>
<comment type="catalytic activity">
    <reaction evidence="8">
        <text>cutin + H2O = cutin monomers.</text>
        <dbReference type="EC" id="3.1.1.74"/>
    </reaction>
</comment>
<comment type="subcellular location">
    <subcellularLocation>
        <location evidence="1 8">Secreted</location>
    </subcellularLocation>
</comment>
<organism evidence="9 10">
    <name type="scientific">Ascobolus immersus RN42</name>
    <dbReference type="NCBI Taxonomy" id="1160509"/>
    <lineage>
        <taxon>Eukaryota</taxon>
        <taxon>Fungi</taxon>
        <taxon>Dikarya</taxon>
        <taxon>Ascomycota</taxon>
        <taxon>Pezizomycotina</taxon>
        <taxon>Pezizomycetes</taxon>
        <taxon>Pezizales</taxon>
        <taxon>Ascobolaceae</taxon>
        <taxon>Ascobolus</taxon>
    </lineage>
</organism>
<evidence type="ECO:0000256" key="5">
    <source>
        <dbReference type="ARBA" id="ARBA00022729"/>
    </source>
</evidence>
<dbReference type="Gene3D" id="3.40.50.1820">
    <property type="entry name" value="alpha/beta hydrolase"/>
    <property type="match status" value="1"/>
</dbReference>
<dbReference type="OrthoDB" id="2586582at2759"/>
<name>A0A3N4IR84_ASCIM</name>
<keyword evidence="5" id="KW-0732">Signal</keyword>
<dbReference type="PROSITE" id="PS00155">
    <property type="entry name" value="CUTINASE_1"/>
    <property type="match status" value="1"/>
</dbReference>
<keyword evidence="3 8" id="KW-0719">Serine esterase</keyword>
<evidence type="ECO:0000256" key="8">
    <source>
        <dbReference type="RuleBase" id="RU361263"/>
    </source>
</evidence>
<dbReference type="InterPro" id="IPR029058">
    <property type="entry name" value="AB_hydrolase_fold"/>
</dbReference>
<keyword evidence="4 8" id="KW-0964">Secreted</keyword>
<dbReference type="AlphaFoldDB" id="A0A3N4IR84"/>
<protein>
    <recommendedName>
        <fullName evidence="8">Cutinase</fullName>
        <ecNumber evidence="8">3.1.1.74</ecNumber>
    </recommendedName>
</protein>
<keyword evidence="10" id="KW-1185">Reference proteome</keyword>
<evidence type="ECO:0000256" key="4">
    <source>
        <dbReference type="ARBA" id="ARBA00022525"/>
    </source>
</evidence>
<reference evidence="9 10" key="1">
    <citation type="journal article" date="2018" name="Nat. Ecol. Evol.">
        <title>Pezizomycetes genomes reveal the molecular basis of ectomycorrhizal truffle lifestyle.</title>
        <authorList>
            <person name="Murat C."/>
            <person name="Payen T."/>
            <person name="Noel B."/>
            <person name="Kuo A."/>
            <person name="Morin E."/>
            <person name="Chen J."/>
            <person name="Kohler A."/>
            <person name="Krizsan K."/>
            <person name="Balestrini R."/>
            <person name="Da Silva C."/>
            <person name="Montanini B."/>
            <person name="Hainaut M."/>
            <person name="Levati E."/>
            <person name="Barry K.W."/>
            <person name="Belfiori B."/>
            <person name="Cichocki N."/>
            <person name="Clum A."/>
            <person name="Dockter R.B."/>
            <person name="Fauchery L."/>
            <person name="Guy J."/>
            <person name="Iotti M."/>
            <person name="Le Tacon F."/>
            <person name="Lindquist E.A."/>
            <person name="Lipzen A."/>
            <person name="Malagnac F."/>
            <person name="Mello A."/>
            <person name="Molinier V."/>
            <person name="Miyauchi S."/>
            <person name="Poulain J."/>
            <person name="Riccioni C."/>
            <person name="Rubini A."/>
            <person name="Sitrit Y."/>
            <person name="Splivallo R."/>
            <person name="Traeger S."/>
            <person name="Wang M."/>
            <person name="Zifcakova L."/>
            <person name="Wipf D."/>
            <person name="Zambonelli A."/>
            <person name="Paolocci F."/>
            <person name="Nowrousian M."/>
            <person name="Ottonello S."/>
            <person name="Baldrian P."/>
            <person name="Spatafora J.W."/>
            <person name="Henrissat B."/>
            <person name="Nagy L.G."/>
            <person name="Aury J.M."/>
            <person name="Wincker P."/>
            <person name="Grigoriev I.V."/>
            <person name="Bonfante P."/>
            <person name="Martin F.M."/>
        </authorList>
    </citation>
    <scope>NUCLEOTIDE SEQUENCE [LARGE SCALE GENOMIC DNA]</scope>
    <source>
        <strain evidence="9 10">RN42</strain>
    </source>
</reference>
<dbReference type="Proteomes" id="UP000275078">
    <property type="component" value="Unassembled WGS sequence"/>
</dbReference>
<dbReference type="InterPro" id="IPR043580">
    <property type="entry name" value="CUTINASE_1"/>
</dbReference>
<dbReference type="EC" id="3.1.1.74" evidence="8"/>
<gene>
    <name evidence="9" type="ORF">BJ508DRAFT_372336</name>
</gene>
<comment type="similarity">
    <text evidence="2 8">Belongs to the cutinase family.</text>
</comment>
<accession>A0A3N4IR84</accession>
<evidence type="ECO:0000256" key="1">
    <source>
        <dbReference type="ARBA" id="ARBA00004613"/>
    </source>
</evidence>
<dbReference type="EMBL" id="ML119647">
    <property type="protein sequence ID" value="RPA87258.1"/>
    <property type="molecule type" value="Genomic_DNA"/>
</dbReference>
<evidence type="ECO:0000256" key="6">
    <source>
        <dbReference type="ARBA" id="ARBA00022801"/>
    </source>
</evidence>
<keyword evidence="7" id="KW-1015">Disulfide bond</keyword>
<evidence type="ECO:0000256" key="3">
    <source>
        <dbReference type="ARBA" id="ARBA00022487"/>
    </source>
</evidence>